<dbReference type="GO" id="GO:0006018">
    <property type="term" value="P:2-deoxyribose 1-phosphate catabolic process"/>
    <property type="evidence" value="ECO:0007669"/>
    <property type="project" value="UniProtKB-UniRule"/>
</dbReference>
<protein>
    <recommendedName>
        <fullName evidence="7">Deoxyribose-phosphate aldolase</fullName>
        <shortName evidence="7">DERA</shortName>
        <ecNumber evidence="7">4.1.2.4</ecNumber>
    </recommendedName>
    <alternativeName>
        <fullName evidence="7">2-deoxy-D-ribose 5-phosphate aldolase</fullName>
    </alternativeName>
    <alternativeName>
        <fullName evidence="7">Phosphodeoxyriboaldolase</fullName>
        <shortName evidence="7">Deoxyriboaldolase</shortName>
    </alternativeName>
</protein>
<comment type="subcellular location">
    <subcellularLocation>
        <location evidence="7">Cytoplasm</location>
    </subcellularLocation>
</comment>
<dbReference type="GO" id="GO:0004139">
    <property type="term" value="F:deoxyribose-phosphate aldolase activity"/>
    <property type="evidence" value="ECO:0007669"/>
    <property type="project" value="UniProtKB-UniRule"/>
</dbReference>
<evidence type="ECO:0000256" key="5">
    <source>
        <dbReference type="ARBA" id="ARBA00048791"/>
    </source>
</evidence>
<organism evidence="8 9">
    <name type="scientific">Fundicoccus ignavus</name>
    <dbReference type="NCBI Taxonomy" id="2664442"/>
    <lineage>
        <taxon>Bacteria</taxon>
        <taxon>Bacillati</taxon>
        <taxon>Bacillota</taxon>
        <taxon>Bacilli</taxon>
        <taxon>Lactobacillales</taxon>
        <taxon>Aerococcaceae</taxon>
        <taxon>Fundicoccus</taxon>
    </lineage>
</organism>
<evidence type="ECO:0000256" key="2">
    <source>
        <dbReference type="ARBA" id="ARBA00022490"/>
    </source>
</evidence>
<dbReference type="GO" id="GO:0016052">
    <property type="term" value="P:carbohydrate catabolic process"/>
    <property type="evidence" value="ECO:0007669"/>
    <property type="project" value="TreeGrafter"/>
</dbReference>
<feature type="active site" description="Proton donor/acceptor" evidence="7">
    <location>
        <position position="94"/>
    </location>
</feature>
<dbReference type="UniPathway" id="UPA00002">
    <property type="reaction ID" value="UER00468"/>
</dbReference>
<dbReference type="HAMAP" id="MF_00114">
    <property type="entry name" value="DeoC_type1"/>
    <property type="match status" value="1"/>
</dbReference>
<dbReference type="EMBL" id="WJQR01000014">
    <property type="protein sequence ID" value="MRI82625.1"/>
    <property type="molecule type" value="Genomic_DNA"/>
</dbReference>
<keyword evidence="3 7" id="KW-0456">Lyase</keyword>
<dbReference type="EC" id="4.1.2.4" evidence="7"/>
<feature type="active site" description="Schiff-base intermediate with acetaldehyde" evidence="7">
    <location>
        <position position="155"/>
    </location>
</feature>
<dbReference type="SUPFAM" id="SSF51569">
    <property type="entry name" value="Aldolase"/>
    <property type="match status" value="1"/>
</dbReference>
<proteinExistence type="inferred from homology"/>
<gene>
    <name evidence="7 8" type="primary">deoC</name>
    <name evidence="8" type="ORF">GIY11_11450</name>
</gene>
<comment type="caution">
    <text evidence="8">The sequence shown here is derived from an EMBL/GenBank/DDBJ whole genome shotgun (WGS) entry which is preliminary data.</text>
</comment>
<dbReference type="AlphaFoldDB" id="A0A844BL03"/>
<dbReference type="RefSeq" id="WP_153862691.1">
    <property type="nucleotide sequence ID" value="NZ_WJQR01000014.1"/>
</dbReference>
<comment type="similarity">
    <text evidence="1 7">Belongs to the DeoC/FbaB aldolase family. DeoC type 1 subfamily.</text>
</comment>
<dbReference type="Proteomes" id="UP000469870">
    <property type="component" value="Unassembled WGS sequence"/>
</dbReference>
<name>A0A844BL03_9LACT</name>
<evidence type="ECO:0000256" key="6">
    <source>
        <dbReference type="ARBA" id="ARBA00056337"/>
    </source>
</evidence>
<dbReference type="Gene3D" id="3.20.20.70">
    <property type="entry name" value="Aldolase class I"/>
    <property type="match status" value="1"/>
</dbReference>
<evidence type="ECO:0000256" key="3">
    <source>
        <dbReference type="ARBA" id="ARBA00023239"/>
    </source>
</evidence>
<dbReference type="PANTHER" id="PTHR10889:SF1">
    <property type="entry name" value="DEOXYRIBOSE-PHOSPHATE ALDOLASE"/>
    <property type="match status" value="1"/>
</dbReference>
<dbReference type="PIRSF" id="PIRSF001357">
    <property type="entry name" value="DeoC"/>
    <property type="match status" value="1"/>
</dbReference>
<sequence length="230" mass="24825">MTISKQDLINRIDHSLLKPNLTKEEYIDGLNFAKEIGVAAVCVNPHRLKLAKQILDKTGVEIGTVIGFPSGAHSTAVKVFEAKEAFENGATELDMVIDIGSMLDGDYEKVREDIKAVVDATPAVVKVILENAFLTKTQIKKGSELVEEAGAHYVKTSTGFASSGSTVEDLKIMRDSVSSHIKIKAAGGLKNLEECIAAIEAGSDRIGISSTKAILAEYDNKNIHIRVLPY</sequence>
<reference evidence="8 9" key="1">
    <citation type="submission" date="2019-11" db="EMBL/GenBank/DDBJ databases">
        <title>Characterisation of Fundicoccus ignavus gen. nov. sp. nov., a novel genus of the family Aerococcaceae isolated from bulk tank milk.</title>
        <authorList>
            <person name="Siebert A."/>
            <person name="Huptas C."/>
            <person name="Wenning M."/>
            <person name="Scherer S."/>
            <person name="Doll E.V."/>
        </authorList>
    </citation>
    <scope>NUCLEOTIDE SEQUENCE [LARGE SCALE GENOMIC DNA]</scope>
    <source>
        <strain evidence="8 9">DSM 109653</strain>
    </source>
</reference>
<keyword evidence="4 7" id="KW-0704">Schiff base</keyword>
<evidence type="ECO:0000256" key="7">
    <source>
        <dbReference type="HAMAP-Rule" id="MF_00114"/>
    </source>
</evidence>
<dbReference type="GO" id="GO:0009264">
    <property type="term" value="P:deoxyribonucleotide catabolic process"/>
    <property type="evidence" value="ECO:0007669"/>
    <property type="project" value="UniProtKB-UniRule"/>
</dbReference>
<dbReference type="GO" id="GO:0005737">
    <property type="term" value="C:cytoplasm"/>
    <property type="evidence" value="ECO:0007669"/>
    <property type="project" value="UniProtKB-SubCell"/>
</dbReference>
<keyword evidence="2 7" id="KW-0963">Cytoplasm</keyword>
<evidence type="ECO:0000256" key="1">
    <source>
        <dbReference type="ARBA" id="ARBA00010936"/>
    </source>
</evidence>
<dbReference type="CDD" id="cd00959">
    <property type="entry name" value="DeoC"/>
    <property type="match status" value="1"/>
</dbReference>
<dbReference type="FunFam" id="3.20.20.70:FF:000044">
    <property type="entry name" value="Deoxyribose-phosphate aldolase"/>
    <property type="match status" value="1"/>
</dbReference>
<evidence type="ECO:0000313" key="8">
    <source>
        <dbReference type="EMBL" id="MRI82625.1"/>
    </source>
</evidence>
<dbReference type="InterPro" id="IPR028581">
    <property type="entry name" value="DeoC_typeI"/>
</dbReference>
<dbReference type="Pfam" id="PF01791">
    <property type="entry name" value="DeoC"/>
    <property type="match status" value="1"/>
</dbReference>
<accession>A0A844BL03</accession>
<comment type="pathway">
    <text evidence="7">Carbohydrate degradation; 2-deoxy-D-ribose 1-phosphate degradation; D-glyceraldehyde 3-phosphate and acetaldehyde from 2-deoxy-alpha-D-ribose 1-phosphate: step 2/2.</text>
</comment>
<dbReference type="InterPro" id="IPR002915">
    <property type="entry name" value="DeoC/FbaB/LacD_aldolase"/>
</dbReference>
<evidence type="ECO:0000256" key="4">
    <source>
        <dbReference type="ARBA" id="ARBA00023270"/>
    </source>
</evidence>
<dbReference type="InterPro" id="IPR013785">
    <property type="entry name" value="Aldolase_TIM"/>
</dbReference>
<dbReference type="SMART" id="SM01133">
    <property type="entry name" value="DeoC"/>
    <property type="match status" value="1"/>
</dbReference>
<dbReference type="NCBIfam" id="TIGR00126">
    <property type="entry name" value="deoC"/>
    <property type="match status" value="1"/>
</dbReference>
<evidence type="ECO:0000313" key="9">
    <source>
        <dbReference type="Proteomes" id="UP000469870"/>
    </source>
</evidence>
<feature type="active site" description="Proton donor/acceptor" evidence="7">
    <location>
        <position position="184"/>
    </location>
</feature>
<comment type="function">
    <text evidence="6 7">Catalyzes a reversible aldol reaction between acetaldehyde and D-glyceraldehyde 3-phosphate to generate 2-deoxy-D-ribose 5-phosphate.</text>
</comment>
<dbReference type="PANTHER" id="PTHR10889">
    <property type="entry name" value="DEOXYRIBOSE-PHOSPHATE ALDOLASE"/>
    <property type="match status" value="1"/>
</dbReference>
<dbReference type="InterPro" id="IPR011343">
    <property type="entry name" value="DeoC"/>
</dbReference>
<comment type="catalytic activity">
    <reaction evidence="5 7">
        <text>2-deoxy-D-ribose 5-phosphate = D-glyceraldehyde 3-phosphate + acetaldehyde</text>
        <dbReference type="Rhea" id="RHEA:12821"/>
        <dbReference type="ChEBI" id="CHEBI:15343"/>
        <dbReference type="ChEBI" id="CHEBI:59776"/>
        <dbReference type="ChEBI" id="CHEBI:62877"/>
        <dbReference type="EC" id="4.1.2.4"/>
    </reaction>
</comment>